<reference evidence="1 2" key="1">
    <citation type="journal article" date="2022" name="Plant J.">
        <title>Chromosome-level genome of Camellia lanceoleosa provides a valuable resource for understanding genome evolution and self-incompatibility.</title>
        <authorList>
            <person name="Gong W."/>
            <person name="Xiao S."/>
            <person name="Wang L."/>
            <person name="Liao Z."/>
            <person name="Chang Y."/>
            <person name="Mo W."/>
            <person name="Hu G."/>
            <person name="Li W."/>
            <person name="Zhao G."/>
            <person name="Zhu H."/>
            <person name="Hu X."/>
            <person name="Ji K."/>
            <person name="Xiang X."/>
            <person name="Song Q."/>
            <person name="Yuan D."/>
            <person name="Jin S."/>
            <person name="Zhang L."/>
        </authorList>
    </citation>
    <scope>NUCLEOTIDE SEQUENCE [LARGE SCALE GENOMIC DNA]</scope>
    <source>
        <strain evidence="1">SQ_2022a</strain>
    </source>
</reference>
<proteinExistence type="predicted"/>
<dbReference type="EMBL" id="CM045769">
    <property type="protein sequence ID" value="KAI7995283.1"/>
    <property type="molecule type" value="Genomic_DNA"/>
</dbReference>
<comment type="caution">
    <text evidence="1">The sequence shown here is derived from an EMBL/GenBank/DDBJ whole genome shotgun (WGS) entry which is preliminary data.</text>
</comment>
<accession>A0ACC0G3X1</accession>
<sequence>MVTDDIKQELQVADLKTELTETTEEKEAEKMISDLKMEAETLNGENSKLLQELVTECSQLREKLGERERELASHTEMHETHKSETSARTRGLELELDSLHTQKGDEVKLLTENLIAIEEDYGYFESRVHEIMNAFQGAKNRVRELEEQVDSLRNQNSNLEEQLRGKTHETETDQMPGVQEEEERKSHEDEDEDEDDDFEFPTPADEIIPVYPIFGRDELDGVPAGTYCVSGRVKPTVAGGGVTVAQERSRRRRLLMPYRQEGQELQVADLKRELTETTEEKEVEKMISDLKMEAETLNGENSKLLQELVTECS</sequence>
<organism evidence="1 2">
    <name type="scientific">Camellia lanceoleosa</name>
    <dbReference type="NCBI Taxonomy" id="1840588"/>
    <lineage>
        <taxon>Eukaryota</taxon>
        <taxon>Viridiplantae</taxon>
        <taxon>Streptophyta</taxon>
        <taxon>Embryophyta</taxon>
        <taxon>Tracheophyta</taxon>
        <taxon>Spermatophyta</taxon>
        <taxon>Magnoliopsida</taxon>
        <taxon>eudicotyledons</taxon>
        <taxon>Gunneridae</taxon>
        <taxon>Pentapetalae</taxon>
        <taxon>asterids</taxon>
        <taxon>Ericales</taxon>
        <taxon>Theaceae</taxon>
        <taxon>Camellia</taxon>
    </lineage>
</organism>
<dbReference type="Proteomes" id="UP001060215">
    <property type="component" value="Chromosome 12"/>
</dbReference>
<gene>
    <name evidence="1" type="ORF">LOK49_LG11G02798</name>
</gene>
<evidence type="ECO:0000313" key="2">
    <source>
        <dbReference type="Proteomes" id="UP001060215"/>
    </source>
</evidence>
<name>A0ACC0G3X1_9ERIC</name>
<evidence type="ECO:0000313" key="1">
    <source>
        <dbReference type="EMBL" id="KAI7995283.1"/>
    </source>
</evidence>
<keyword evidence="2" id="KW-1185">Reference proteome</keyword>
<protein>
    <submittedName>
        <fullName evidence="1">COP1-interactive protein 1</fullName>
    </submittedName>
</protein>